<proteinExistence type="predicted"/>
<organism evidence="2 3">
    <name type="scientific">Sneathia sanguinegens</name>
    <dbReference type="NCBI Taxonomy" id="40543"/>
    <lineage>
        <taxon>Bacteria</taxon>
        <taxon>Fusobacteriati</taxon>
        <taxon>Fusobacteriota</taxon>
        <taxon>Fusobacteriia</taxon>
        <taxon>Fusobacteriales</taxon>
        <taxon>Leptotrichiaceae</taxon>
        <taxon>Sneathia</taxon>
    </lineage>
</organism>
<dbReference type="EMBL" id="JASSPP010000004">
    <property type="protein sequence ID" value="MDK9580591.1"/>
    <property type="molecule type" value="Genomic_DNA"/>
</dbReference>
<evidence type="ECO:0000313" key="3">
    <source>
        <dbReference type="Proteomes" id="UP001225134"/>
    </source>
</evidence>
<dbReference type="InterPro" id="IPR000943">
    <property type="entry name" value="RNA_pol_sigma70"/>
</dbReference>
<keyword evidence="2" id="KW-0804">Transcription</keyword>
<dbReference type="Proteomes" id="UP001225134">
    <property type="component" value="Unassembled WGS sequence"/>
</dbReference>
<dbReference type="Pfam" id="PF04545">
    <property type="entry name" value="Sigma70_r4"/>
    <property type="match status" value="1"/>
</dbReference>
<dbReference type="GO" id="GO:0000428">
    <property type="term" value="C:DNA-directed RNA polymerase complex"/>
    <property type="evidence" value="ECO:0007669"/>
    <property type="project" value="UniProtKB-KW"/>
</dbReference>
<dbReference type="Pfam" id="PF03118">
    <property type="entry name" value="RNA_pol_A_CTD"/>
    <property type="match status" value="1"/>
</dbReference>
<name>A0ABT7HJ84_9FUSO</name>
<dbReference type="Gene3D" id="1.10.10.10">
    <property type="entry name" value="Winged helix-like DNA-binding domain superfamily/Winged helix DNA-binding domain"/>
    <property type="match status" value="1"/>
</dbReference>
<dbReference type="Gene3D" id="1.10.150.20">
    <property type="entry name" value="5' to 3' exonuclease, C-terminal subdomain"/>
    <property type="match status" value="1"/>
</dbReference>
<dbReference type="RefSeq" id="WP_285152897.1">
    <property type="nucleotide sequence ID" value="NZ_JASSPP010000004.1"/>
</dbReference>
<feature type="domain" description="RNA polymerase sigma-70" evidence="1">
    <location>
        <begin position="195"/>
        <end position="221"/>
    </location>
</feature>
<evidence type="ECO:0000259" key="1">
    <source>
        <dbReference type="PROSITE" id="PS00716"/>
    </source>
</evidence>
<reference evidence="2 3" key="1">
    <citation type="submission" date="2023-06" db="EMBL/GenBank/DDBJ databases">
        <title>Antibody response to the Sneathia vaginalis cytopathogenic toxin A during pregnancy.</title>
        <authorList>
            <person name="Mccoy Z.T."/>
            <person name="Serrano M.G."/>
            <person name="Spaine K."/>
            <person name="Edwards D.J."/>
            <person name="Buck G.A."/>
            <person name="Jefferson K."/>
        </authorList>
    </citation>
    <scope>NUCLEOTIDE SEQUENCE [LARGE SCALE GENOMIC DNA]</scope>
    <source>
        <strain evidence="2 3">CCUG 42621</strain>
    </source>
</reference>
<dbReference type="PROSITE" id="PS00716">
    <property type="entry name" value="SIGMA70_2"/>
    <property type="match status" value="1"/>
</dbReference>
<keyword evidence="3" id="KW-1185">Reference proteome</keyword>
<dbReference type="PRINTS" id="PR00046">
    <property type="entry name" value="SIGMA70FCT"/>
</dbReference>
<gene>
    <name evidence="2" type="ORF">QQA45_03565</name>
</gene>
<dbReference type="SUPFAM" id="SSF88659">
    <property type="entry name" value="Sigma3 and sigma4 domains of RNA polymerase sigma factors"/>
    <property type="match status" value="1"/>
</dbReference>
<dbReference type="InterPro" id="IPR013324">
    <property type="entry name" value="RNA_pol_sigma_r3/r4-like"/>
</dbReference>
<comment type="caution">
    <text evidence="2">The sequence shown here is derived from an EMBL/GenBank/DDBJ whole genome shotgun (WGS) entry which is preliminary data.</text>
</comment>
<dbReference type="InterPro" id="IPR011260">
    <property type="entry name" value="RNAP_asu_C"/>
</dbReference>
<dbReference type="SUPFAM" id="SSF47789">
    <property type="entry name" value="C-terminal domain of RNA polymerase alpha subunit"/>
    <property type="match status" value="1"/>
</dbReference>
<protein>
    <submittedName>
        <fullName evidence="2">DNA-directed RNA polymerase subunit alpha C-terminal domain-containing protein</fullName>
    </submittedName>
</protein>
<evidence type="ECO:0000313" key="2">
    <source>
        <dbReference type="EMBL" id="MDK9580591.1"/>
    </source>
</evidence>
<dbReference type="InterPro" id="IPR007630">
    <property type="entry name" value="RNA_pol_sigma70_r4"/>
</dbReference>
<sequence>MRELKDLNLSTRTYNALIKVGITTDTQILELTENDMKNIQGMGQKSLKELCEVKEKIKKYEKYSPNLIELSTLLELDIESLYIVSLDYNNTYEILKFLILKNSYFKNKLLDYLYKFLSFYPYGVLKDCFIEKLPVILQYQDIIDEAIIELEQKDQVEIRDNFLILKNIKSLEEELKPILDANKIKIFIDRINGRTLNEIAKDFNVTRERIRQIECKVLSILKDKKLGYDKYLEIVQKYDFKKEDIYKIFGKEICNFIELRFGLDFLEEKRIPLEEILNDVEISNDIKNKINNLLNEDILVIDGEKIKLTKKV</sequence>
<dbReference type="InterPro" id="IPR036388">
    <property type="entry name" value="WH-like_DNA-bd_sf"/>
</dbReference>
<keyword evidence="2" id="KW-0240">DNA-directed RNA polymerase</keyword>
<accession>A0ABT7HJ84</accession>